<reference evidence="1 2" key="1">
    <citation type="journal article" date="2018" name="Front. Plant Sci.">
        <title>Red Clover (Trifolium pratense) and Zigzag Clover (T. medium) - A Picture of Genomic Similarities and Differences.</title>
        <authorList>
            <person name="Dluhosova J."/>
            <person name="Istvanek J."/>
            <person name="Nedelnik J."/>
            <person name="Repkova J."/>
        </authorList>
    </citation>
    <scope>NUCLEOTIDE SEQUENCE [LARGE SCALE GENOMIC DNA]</scope>
    <source>
        <strain evidence="2">cv. 10/8</strain>
        <tissue evidence="1">Leaf</tissue>
    </source>
</reference>
<keyword evidence="2" id="KW-1185">Reference proteome</keyword>
<organism evidence="1 2">
    <name type="scientific">Trifolium medium</name>
    <dbReference type="NCBI Taxonomy" id="97028"/>
    <lineage>
        <taxon>Eukaryota</taxon>
        <taxon>Viridiplantae</taxon>
        <taxon>Streptophyta</taxon>
        <taxon>Embryophyta</taxon>
        <taxon>Tracheophyta</taxon>
        <taxon>Spermatophyta</taxon>
        <taxon>Magnoliopsida</taxon>
        <taxon>eudicotyledons</taxon>
        <taxon>Gunneridae</taxon>
        <taxon>Pentapetalae</taxon>
        <taxon>rosids</taxon>
        <taxon>fabids</taxon>
        <taxon>Fabales</taxon>
        <taxon>Fabaceae</taxon>
        <taxon>Papilionoideae</taxon>
        <taxon>50 kb inversion clade</taxon>
        <taxon>NPAAA clade</taxon>
        <taxon>Hologalegina</taxon>
        <taxon>IRL clade</taxon>
        <taxon>Trifolieae</taxon>
        <taxon>Trifolium</taxon>
    </lineage>
</organism>
<dbReference type="Proteomes" id="UP000265520">
    <property type="component" value="Unassembled WGS sequence"/>
</dbReference>
<evidence type="ECO:0000313" key="1">
    <source>
        <dbReference type="EMBL" id="MCI82690.1"/>
    </source>
</evidence>
<feature type="non-terminal residue" evidence="1">
    <location>
        <position position="49"/>
    </location>
</feature>
<name>A0A392V8C4_9FABA</name>
<accession>A0A392V8C4</accession>
<protein>
    <submittedName>
        <fullName evidence="1">Uncharacterized protein</fullName>
    </submittedName>
</protein>
<dbReference type="GO" id="GO:0003779">
    <property type="term" value="F:actin binding"/>
    <property type="evidence" value="ECO:0007669"/>
    <property type="project" value="InterPro"/>
</dbReference>
<comment type="caution">
    <text evidence="1">The sequence shown here is derived from an EMBL/GenBank/DDBJ whole genome shotgun (WGS) entry which is preliminary data.</text>
</comment>
<sequence length="49" mass="5732">MAAWEIILDSETEEEYADSVVIFRELWAEFSIFVDYVKSTIMGLVKEKV</sequence>
<dbReference type="PROSITE" id="PS00414">
    <property type="entry name" value="PROFILIN"/>
    <property type="match status" value="1"/>
</dbReference>
<dbReference type="InterPro" id="IPR027310">
    <property type="entry name" value="Profilin_CS"/>
</dbReference>
<proteinExistence type="predicted"/>
<dbReference type="EMBL" id="LXQA011049472">
    <property type="protein sequence ID" value="MCI82690.1"/>
    <property type="molecule type" value="Genomic_DNA"/>
</dbReference>
<evidence type="ECO:0000313" key="2">
    <source>
        <dbReference type="Proteomes" id="UP000265520"/>
    </source>
</evidence>
<dbReference type="AlphaFoldDB" id="A0A392V8C4"/>